<dbReference type="InterPro" id="IPR021245">
    <property type="entry name" value="DUF2790"/>
</dbReference>
<protein>
    <recommendedName>
        <fullName evidence="3">DUF2790 domain-containing protein</fullName>
    </recommendedName>
</protein>
<organism evidence="1 2">
    <name type="scientific">Pseudomonas asuensis</name>
    <dbReference type="NCBI Taxonomy" id="1825787"/>
    <lineage>
        <taxon>Bacteria</taxon>
        <taxon>Pseudomonadati</taxon>
        <taxon>Pseudomonadota</taxon>
        <taxon>Gammaproteobacteria</taxon>
        <taxon>Pseudomonadales</taxon>
        <taxon>Pseudomonadaceae</taxon>
        <taxon>Pseudomonas</taxon>
    </lineage>
</organism>
<comment type="caution">
    <text evidence="1">The sequence shown here is derived from an EMBL/GenBank/DDBJ whole genome shotgun (WGS) entry which is preliminary data.</text>
</comment>
<evidence type="ECO:0008006" key="3">
    <source>
        <dbReference type="Google" id="ProtNLM"/>
    </source>
</evidence>
<keyword evidence="2" id="KW-1185">Reference proteome</keyword>
<dbReference type="Proteomes" id="UP000616499">
    <property type="component" value="Unassembled WGS sequence"/>
</dbReference>
<dbReference type="EMBL" id="BMNW01000006">
    <property type="protein sequence ID" value="GGM16019.1"/>
    <property type="molecule type" value="Genomic_DNA"/>
</dbReference>
<evidence type="ECO:0000313" key="1">
    <source>
        <dbReference type="EMBL" id="GGM16019.1"/>
    </source>
</evidence>
<name>A0ABQ2GVS4_9PSED</name>
<sequence length="108" mass="12074">MRFNSLIDSNHPIEEVIIMKYTIATALLVSAFATGAFAADSRSAQDNIPVEEYHYGMKVDVAKVISIEETDTNDLNNAEPATMVYQDHQGNLHKLQYLESVERQNTNG</sequence>
<accession>A0ABQ2GVS4</accession>
<dbReference type="Gene3D" id="2.30.140.50">
    <property type="entry name" value="Protein of unknown function DUF2790"/>
    <property type="match status" value="1"/>
</dbReference>
<proteinExistence type="predicted"/>
<evidence type="ECO:0000313" key="2">
    <source>
        <dbReference type="Proteomes" id="UP000616499"/>
    </source>
</evidence>
<dbReference type="Pfam" id="PF10976">
    <property type="entry name" value="DUF2790"/>
    <property type="match status" value="1"/>
</dbReference>
<gene>
    <name evidence="1" type="ORF">GCM10009425_28620</name>
</gene>
<reference evidence="2" key="1">
    <citation type="journal article" date="2019" name="Int. J. Syst. Evol. Microbiol.">
        <title>The Global Catalogue of Microorganisms (GCM) 10K type strain sequencing project: providing services to taxonomists for standard genome sequencing and annotation.</title>
        <authorList>
            <consortium name="The Broad Institute Genomics Platform"/>
            <consortium name="The Broad Institute Genome Sequencing Center for Infectious Disease"/>
            <person name="Wu L."/>
            <person name="Ma J."/>
        </authorList>
    </citation>
    <scope>NUCLEOTIDE SEQUENCE [LARGE SCALE GENOMIC DNA]</scope>
    <source>
        <strain evidence="2">JCM 13501</strain>
    </source>
</reference>